<evidence type="ECO:0000313" key="3">
    <source>
        <dbReference type="EMBL" id="RCH82818.1"/>
    </source>
</evidence>
<evidence type="ECO:0000313" key="4">
    <source>
        <dbReference type="Proteomes" id="UP000253551"/>
    </source>
</evidence>
<protein>
    <recommendedName>
        <fullName evidence="2">C2H2-type domain-containing protein</fullName>
    </recommendedName>
</protein>
<sequence>MMKPQKILLVHRCFNNGCIQSTSSPFNLRRHLEDSHGYVFPAPMKTTRRYNTSEYQFLRHHSDNDDMEKHYACPCCIVHVKELRDLENHFINQHEYYHPSISLENSRSKSPAPEDTLSEHAFSDNTSSEQIIYSQPQEKKRSNKNAMLLDDIPIDQPRGEHLSIDGFDVTDANYRMKLALKDHQWKLSLEDHLYQVLAATSVLLLTPHTYPSEVQPYFTHEKWTAASNAIENIYKIQQQPLQIGTVASLLSIIDDLMRLKLDRDAAEIKLRTLKLPKNEKKFAKAVATFVNKLPSVPLDEDINECELCSGFIDPFLSGLFDDPNEGVYLRWTNESTLEAKEQSNNMRPVLSITKTIGLKFARSLGYGEAKPSARESDHYLVCKDFIKVVLFCKTSLHEQLMEGVLEIHIVGRTIRFYVLVLPATATYVMYLLAEIKVPDSIQGLPGFITELPSVLKILHAFNTICVCSVTPEVIAGRRAPTLPSKAFQQIISESKSRKRSCHLHRRHN</sequence>
<keyword evidence="4" id="KW-1185">Reference proteome</keyword>
<name>A0A367IYQ9_RHIST</name>
<proteinExistence type="predicted"/>
<dbReference type="InterPro" id="IPR013087">
    <property type="entry name" value="Znf_C2H2_type"/>
</dbReference>
<evidence type="ECO:0000256" key="1">
    <source>
        <dbReference type="SAM" id="MobiDB-lite"/>
    </source>
</evidence>
<dbReference type="Proteomes" id="UP000253551">
    <property type="component" value="Unassembled WGS sequence"/>
</dbReference>
<evidence type="ECO:0000259" key="2">
    <source>
        <dbReference type="SMART" id="SM00355"/>
    </source>
</evidence>
<feature type="domain" description="C2H2-type" evidence="2">
    <location>
        <begin position="71"/>
        <end position="94"/>
    </location>
</feature>
<comment type="caution">
    <text evidence="3">The sequence shown here is derived from an EMBL/GenBank/DDBJ whole genome shotgun (WGS) entry which is preliminary data.</text>
</comment>
<dbReference type="EMBL" id="PJQM01004967">
    <property type="protein sequence ID" value="RCH82818.1"/>
    <property type="molecule type" value="Genomic_DNA"/>
</dbReference>
<feature type="compositionally biased region" description="Polar residues" evidence="1">
    <location>
        <begin position="123"/>
        <end position="136"/>
    </location>
</feature>
<feature type="domain" description="C2H2-type" evidence="2">
    <location>
        <begin position="11"/>
        <end position="36"/>
    </location>
</feature>
<dbReference type="AlphaFoldDB" id="A0A367IYQ9"/>
<feature type="region of interest" description="Disordered" evidence="1">
    <location>
        <begin position="102"/>
        <end position="144"/>
    </location>
</feature>
<accession>A0A367IYQ9</accession>
<dbReference type="SMART" id="SM00355">
    <property type="entry name" value="ZnF_C2H2"/>
    <property type="match status" value="2"/>
</dbReference>
<reference evidence="3 4" key="1">
    <citation type="journal article" date="2018" name="G3 (Bethesda)">
        <title>Phylogenetic and Phylogenomic Definition of Rhizopus Species.</title>
        <authorList>
            <person name="Gryganskyi A.P."/>
            <person name="Golan J."/>
            <person name="Dolatabadi S."/>
            <person name="Mondo S."/>
            <person name="Robb S."/>
            <person name="Idnurm A."/>
            <person name="Muszewska A."/>
            <person name="Steczkiewicz K."/>
            <person name="Masonjones S."/>
            <person name="Liao H.L."/>
            <person name="Gajdeczka M.T."/>
            <person name="Anike F."/>
            <person name="Vuek A."/>
            <person name="Anishchenko I.M."/>
            <person name="Voigt K."/>
            <person name="de Hoog G.S."/>
            <person name="Smith M.E."/>
            <person name="Heitman J."/>
            <person name="Vilgalys R."/>
            <person name="Stajich J.E."/>
        </authorList>
    </citation>
    <scope>NUCLEOTIDE SEQUENCE [LARGE SCALE GENOMIC DNA]</scope>
    <source>
        <strain evidence="3 4">LSU 92-RS-03</strain>
    </source>
</reference>
<dbReference type="OrthoDB" id="2282888at2759"/>
<organism evidence="3 4">
    <name type="scientific">Rhizopus stolonifer</name>
    <name type="common">Rhizopus nigricans</name>
    <dbReference type="NCBI Taxonomy" id="4846"/>
    <lineage>
        <taxon>Eukaryota</taxon>
        <taxon>Fungi</taxon>
        <taxon>Fungi incertae sedis</taxon>
        <taxon>Mucoromycota</taxon>
        <taxon>Mucoromycotina</taxon>
        <taxon>Mucoromycetes</taxon>
        <taxon>Mucorales</taxon>
        <taxon>Mucorineae</taxon>
        <taxon>Rhizopodaceae</taxon>
        <taxon>Rhizopus</taxon>
    </lineage>
</organism>
<gene>
    <name evidence="3" type="ORF">CU098_001009</name>
</gene>